<keyword evidence="4 7" id="KW-0812">Transmembrane</keyword>
<dbReference type="RefSeq" id="WP_353948942.1">
    <property type="nucleotide sequence ID" value="NZ_CP159510.1"/>
</dbReference>
<evidence type="ECO:0000256" key="2">
    <source>
        <dbReference type="ARBA" id="ARBA00022448"/>
    </source>
</evidence>
<keyword evidence="3" id="KW-1003">Cell membrane</keyword>
<evidence type="ECO:0000256" key="3">
    <source>
        <dbReference type="ARBA" id="ARBA00022475"/>
    </source>
</evidence>
<feature type="transmembrane region" description="Helical" evidence="7">
    <location>
        <begin position="281"/>
        <end position="300"/>
    </location>
</feature>
<proteinExistence type="inferred from homology"/>
<dbReference type="Gene3D" id="1.10.3720.10">
    <property type="entry name" value="MetI-like"/>
    <property type="match status" value="1"/>
</dbReference>
<evidence type="ECO:0000256" key="1">
    <source>
        <dbReference type="ARBA" id="ARBA00004651"/>
    </source>
</evidence>
<dbReference type="InterPro" id="IPR045621">
    <property type="entry name" value="BPD_transp_1_N"/>
</dbReference>
<evidence type="ECO:0000256" key="6">
    <source>
        <dbReference type="ARBA" id="ARBA00023136"/>
    </source>
</evidence>
<reference evidence="9" key="1">
    <citation type="submission" date="2024-06" db="EMBL/GenBank/DDBJ databases">
        <authorList>
            <person name="Fan A."/>
            <person name="Zhang F.Y."/>
            <person name="Zhang L."/>
        </authorList>
    </citation>
    <scope>NUCLEOTIDE SEQUENCE</scope>
    <source>
        <strain evidence="9">Y61</strain>
    </source>
</reference>
<evidence type="ECO:0000256" key="7">
    <source>
        <dbReference type="RuleBase" id="RU363032"/>
    </source>
</evidence>
<sequence>MLYYIARRFFLMVVILFLVSIMVFALINVIPGDPAVLMLGQEATPEALAALRQNLGLNDPLFIQYLHWVGGVLQGNLGYSLADHTPVTDILLSKIPVTVELTILAFVLAIVIAVPVGIISAVHKGTVWDYLTTVFALSGVSIPAFWLGILLIYLLSVTLGWLPPSGYVPFGDNPARNLVLMIMPSIALGIRLSAQLTRMLRSSLLEVMQADYIRTGFAKGLLERAVVFQHALRNAMLPVLTVAGLELSSFLGGAVITETIFAVPGLGQLIVNAILTRDFPVVQGAILFMAFAVVFVNFIVDIAYSLLDPRISLGGASK</sequence>
<dbReference type="GO" id="GO:0071916">
    <property type="term" value="F:dipeptide transmembrane transporter activity"/>
    <property type="evidence" value="ECO:0007669"/>
    <property type="project" value="TreeGrafter"/>
</dbReference>
<gene>
    <name evidence="9" type="ORF">ABNN70_05095</name>
</gene>
<comment type="similarity">
    <text evidence="7">Belongs to the binding-protein-dependent transport system permease family.</text>
</comment>
<evidence type="ECO:0000259" key="8">
    <source>
        <dbReference type="PROSITE" id="PS50928"/>
    </source>
</evidence>
<dbReference type="PROSITE" id="PS50928">
    <property type="entry name" value="ABC_TM1"/>
    <property type="match status" value="1"/>
</dbReference>
<dbReference type="PANTHER" id="PTHR43163:SF6">
    <property type="entry name" value="DIPEPTIDE TRANSPORT SYSTEM PERMEASE PROTEIN DPPB-RELATED"/>
    <property type="match status" value="1"/>
</dbReference>
<dbReference type="Pfam" id="PF19300">
    <property type="entry name" value="BPD_transp_1_N"/>
    <property type="match status" value="1"/>
</dbReference>
<dbReference type="PANTHER" id="PTHR43163">
    <property type="entry name" value="DIPEPTIDE TRANSPORT SYSTEM PERMEASE PROTEIN DPPB-RELATED"/>
    <property type="match status" value="1"/>
</dbReference>
<dbReference type="GO" id="GO:0005886">
    <property type="term" value="C:plasma membrane"/>
    <property type="evidence" value="ECO:0007669"/>
    <property type="project" value="UniProtKB-SubCell"/>
</dbReference>
<keyword evidence="6 7" id="KW-0472">Membrane</keyword>
<comment type="subcellular location">
    <subcellularLocation>
        <location evidence="1 7">Cell membrane</location>
        <topology evidence="1 7">Multi-pass membrane protein</topology>
    </subcellularLocation>
</comment>
<organism evidence="9">
    <name type="scientific">Sporolactobacillus sp. Y61</name>
    <dbReference type="NCBI Taxonomy" id="3160863"/>
    <lineage>
        <taxon>Bacteria</taxon>
        <taxon>Bacillati</taxon>
        <taxon>Bacillota</taxon>
        <taxon>Bacilli</taxon>
        <taxon>Bacillales</taxon>
        <taxon>Sporolactobacillaceae</taxon>
        <taxon>Sporolactobacillus</taxon>
    </lineage>
</organism>
<dbReference type="CDD" id="cd06261">
    <property type="entry name" value="TM_PBP2"/>
    <property type="match status" value="1"/>
</dbReference>
<feature type="transmembrane region" description="Helical" evidence="7">
    <location>
        <begin position="101"/>
        <end position="122"/>
    </location>
</feature>
<feature type="transmembrane region" description="Helical" evidence="7">
    <location>
        <begin position="239"/>
        <end position="261"/>
    </location>
</feature>
<dbReference type="Pfam" id="PF00528">
    <property type="entry name" value="BPD_transp_1"/>
    <property type="match status" value="1"/>
</dbReference>
<feature type="transmembrane region" description="Helical" evidence="7">
    <location>
        <begin position="134"/>
        <end position="155"/>
    </location>
</feature>
<dbReference type="InterPro" id="IPR000515">
    <property type="entry name" value="MetI-like"/>
</dbReference>
<dbReference type="SUPFAM" id="SSF161098">
    <property type="entry name" value="MetI-like"/>
    <property type="match status" value="1"/>
</dbReference>
<feature type="transmembrane region" description="Helical" evidence="7">
    <location>
        <begin position="9"/>
        <end position="30"/>
    </location>
</feature>
<evidence type="ECO:0000256" key="5">
    <source>
        <dbReference type="ARBA" id="ARBA00022989"/>
    </source>
</evidence>
<dbReference type="InterPro" id="IPR035906">
    <property type="entry name" value="MetI-like_sf"/>
</dbReference>
<keyword evidence="2 7" id="KW-0813">Transport</keyword>
<protein>
    <submittedName>
        <fullName evidence="9">ABC transporter permease</fullName>
    </submittedName>
</protein>
<feature type="transmembrane region" description="Helical" evidence="7">
    <location>
        <begin position="175"/>
        <end position="194"/>
    </location>
</feature>
<evidence type="ECO:0000313" key="9">
    <source>
        <dbReference type="EMBL" id="XCJ17853.1"/>
    </source>
</evidence>
<name>A0AAU8IIM5_9BACL</name>
<dbReference type="EMBL" id="CP159510">
    <property type="protein sequence ID" value="XCJ17853.1"/>
    <property type="molecule type" value="Genomic_DNA"/>
</dbReference>
<evidence type="ECO:0000256" key="4">
    <source>
        <dbReference type="ARBA" id="ARBA00022692"/>
    </source>
</evidence>
<feature type="domain" description="ABC transmembrane type-1" evidence="8">
    <location>
        <begin position="95"/>
        <end position="300"/>
    </location>
</feature>
<keyword evidence="5 7" id="KW-1133">Transmembrane helix</keyword>
<accession>A0AAU8IIM5</accession>
<dbReference type="AlphaFoldDB" id="A0AAU8IIM5"/>